<dbReference type="InterPro" id="IPR011009">
    <property type="entry name" value="Kinase-like_dom_sf"/>
</dbReference>
<evidence type="ECO:0000313" key="6">
    <source>
        <dbReference type="Proteomes" id="UP000199058"/>
    </source>
</evidence>
<dbReference type="SUPFAM" id="SSF56112">
    <property type="entry name" value="Protein kinase-like (PK-like)"/>
    <property type="match status" value="1"/>
</dbReference>
<dbReference type="Pfam" id="PF00069">
    <property type="entry name" value="Pkinase"/>
    <property type="match status" value="1"/>
</dbReference>
<dbReference type="InterPro" id="IPR000719">
    <property type="entry name" value="Prot_kinase_dom"/>
</dbReference>
<dbReference type="GO" id="GO:0005524">
    <property type="term" value="F:ATP binding"/>
    <property type="evidence" value="ECO:0007669"/>
    <property type="project" value="UniProtKB-UniRule"/>
</dbReference>
<dbReference type="SMART" id="SM00220">
    <property type="entry name" value="S_TKc"/>
    <property type="match status" value="1"/>
</dbReference>
<evidence type="ECO:0000256" key="2">
    <source>
        <dbReference type="ARBA" id="ARBA00022840"/>
    </source>
</evidence>
<dbReference type="InterPro" id="IPR008271">
    <property type="entry name" value="Ser/Thr_kinase_AS"/>
</dbReference>
<dbReference type="GO" id="GO:0035556">
    <property type="term" value="P:intracellular signal transduction"/>
    <property type="evidence" value="ECO:0007669"/>
    <property type="project" value="TreeGrafter"/>
</dbReference>
<keyword evidence="5" id="KW-0418">Kinase</keyword>
<keyword evidence="6" id="KW-1185">Reference proteome</keyword>
<feature type="domain" description="Protein kinase" evidence="4">
    <location>
        <begin position="46"/>
        <end position="337"/>
    </location>
</feature>
<dbReference type="GO" id="GO:0004674">
    <property type="term" value="F:protein serine/threonine kinase activity"/>
    <property type="evidence" value="ECO:0007669"/>
    <property type="project" value="UniProtKB-KW"/>
</dbReference>
<dbReference type="Gene3D" id="1.10.510.10">
    <property type="entry name" value="Transferase(Phosphotransferase) domain 1"/>
    <property type="match status" value="1"/>
</dbReference>
<evidence type="ECO:0000256" key="1">
    <source>
        <dbReference type="ARBA" id="ARBA00022741"/>
    </source>
</evidence>
<dbReference type="GO" id="GO:0005737">
    <property type="term" value="C:cytoplasm"/>
    <property type="evidence" value="ECO:0007669"/>
    <property type="project" value="TreeGrafter"/>
</dbReference>
<keyword evidence="2 3" id="KW-0067">ATP-binding</keyword>
<feature type="binding site" evidence="3">
    <location>
        <position position="83"/>
    </location>
    <ligand>
        <name>ATP</name>
        <dbReference type="ChEBI" id="CHEBI:30616"/>
    </ligand>
</feature>
<dbReference type="Proteomes" id="UP000199058">
    <property type="component" value="Unassembled WGS sequence"/>
</dbReference>
<dbReference type="PROSITE" id="PS00107">
    <property type="entry name" value="PROTEIN_KINASE_ATP"/>
    <property type="match status" value="1"/>
</dbReference>
<proteinExistence type="predicted"/>
<dbReference type="OrthoDB" id="9801841at2"/>
<dbReference type="STRING" id="1122252.SAMN05660443_0838"/>
<dbReference type="InterPro" id="IPR017441">
    <property type="entry name" value="Protein_kinase_ATP_BS"/>
</dbReference>
<organism evidence="5 6">
    <name type="scientific">Marinospirillum celere</name>
    <dbReference type="NCBI Taxonomy" id="1122252"/>
    <lineage>
        <taxon>Bacteria</taxon>
        <taxon>Pseudomonadati</taxon>
        <taxon>Pseudomonadota</taxon>
        <taxon>Gammaproteobacteria</taxon>
        <taxon>Oceanospirillales</taxon>
        <taxon>Oceanospirillaceae</taxon>
        <taxon>Marinospirillum</taxon>
    </lineage>
</organism>
<keyword evidence="1 3" id="KW-0547">Nucleotide-binding</keyword>
<dbReference type="PROSITE" id="PS50011">
    <property type="entry name" value="PROTEIN_KINASE_DOM"/>
    <property type="match status" value="1"/>
</dbReference>
<dbReference type="PANTHER" id="PTHR24346:SF30">
    <property type="entry name" value="MATERNAL EMBRYONIC LEUCINE ZIPPER KINASE"/>
    <property type="match status" value="1"/>
</dbReference>
<protein>
    <submittedName>
        <fullName evidence="5">Non-specific serine/threonine protein kinase</fullName>
    </submittedName>
</protein>
<evidence type="ECO:0000259" key="4">
    <source>
        <dbReference type="PROSITE" id="PS50011"/>
    </source>
</evidence>
<name>A0A1I1ET94_9GAMM</name>
<dbReference type="RefSeq" id="WP_091959552.1">
    <property type="nucleotide sequence ID" value="NZ_FOLH01000001.1"/>
</dbReference>
<accession>A0A1I1ET94</accession>
<dbReference type="PANTHER" id="PTHR24346">
    <property type="entry name" value="MAP/MICROTUBULE AFFINITY-REGULATING KINASE"/>
    <property type="match status" value="1"/>
</dbReference>
<dbReference type="PROSITE" id="PS00108">
    <property type="entry name" value="PROTEIN_KINASE_ST"/>
    <property type="match status" value="1"/>
</dbReference>
<sequence length="630" mass="71223">MTAPTSLLQQFYINEEQSIYLMSHEDARKIKDWIQLCEDQLAQLGFTGIELVGKGAFGFVFGGRSETGLDYVFKFSRINLPRKVQDRLEEEAWMQGRVIHPYIPRLYEYARLARQSVLVMERAKGKDLEALSLQCGRLAPRLVLKIAWQLVEVLKTLRSYQENQQLAPIVHGDIKPSNLVFDPETETIKLVDWGSSVFAQLDAKGQPVGTSALGLASQGEETNARLGDVFFIGEEQLNGQLSSPRFDEQGMAATLYALASAQSCRYGYQAIPATALGLPQVFAETLQALLEGDREVRYQAGDRLLSQAHHLKRWVLNDLEEPEMKPDLPVWVSEDFEDLETVVYSSRKSFLRQEQVDLTALVGVDDVELDKYYRNFMHGMGDTEKAFLAAVSRLGRYPLLGGLAIHWKEKGILVDSSLKLHDPALKKSFIDSVNNLVTLAQAIDRPNAVFKCCMFDARSTRHLERKDPSEPFVPGADWQLPYEIHPAPAVEDPSRSHSYFEDGDDPDELLQLPAAILDEIARLNTIRHTGLIIFEVLPRHLKVHSYYVLLDAEREAEFVGCLERIKAAIPQITGLGVSGFMKMPYKNTRQLEPRSRLPDHFYPLKKMTRPLSVIPKIPNDRKTKIQASSQ</sequence>
<evidence type="ECO:0000313" key="5">
    <source>
        <dbReference type="EMBL" id="SFB90355.1"/>
    </source>
</evidence>
<keyword evidence="5" id="KW-0808">Transferase</keyword>
<reference evidence="5 6" key="1">
    <citation type="submission" date="2016-10" db="EMBL/GenBank/DDBJ databases">
        <authorList>
            <person name="de Groot N.N."/>
        </authorList>
    </citation>
    <scope>NUCLEOTIDE SEQUENCE [LARGE SCALE GENOMIC DNA]</scope>
    <source>
        <strain evidence="5 6">DSM 18438</strain>
    </source>
</reference>
<dbReference type="EMBL" id="FOLH01000001">
    <property type="protein sequence ID" value="SFB90355.1"/>
    <property type="molecule type" value="Genomic_DNA"/>
</dbReference>
<keyword evidence="5" id="KW-0723">Serine/threonine-protein kinase</keyword>
<evidence type="ECO:0000256" key="3">
    <source>
        <dbReference type="PROSITE-ProRule" id="PRU10141"/>
    </source>
</evidence>
<dbReference type="AlphaFoldDB" id="A0A1I1ET94"/>
<gene>
    <name evidence="5" type="ORF">SAMN05660443_0838</name>
</gene>